<protein>
    <submittedName>
        <fullName evidence="2">Uncharacterized protein</fullName>
    </submittedName>
</protein>
<evidence type="ECO:0000313" key="2">
    <source>
        <dbReference type="WBParaSite" id="nRc.2.0.1.t31772-RA"/>
    </source>
</evidence>
<dbReference type="Proteomes" id="UP000887565">
    <property type="component" value="Unplaced"/>
</dbReference>
<proteinExistence type="predicted"/>
<organism evidence="1 2">
    <name type="scientific">Romanomermis culicivorax</name>
    <name type="common">Nematode worm</name>
    <dbReference type="NCBI Taxonomy" id="13658"/>
    <lineage>
        <taxon>Eukaryota</taxon>
        <taxon>Metazoa</taxon>
        <taxon>Ecdysozoa</taxon>
        <taxon>Nematoda</taxon>
        <taxon>Enoplea</taxon>
        <taxon>Dorylaimia</taxon>
        <taxon>Mermithida</taxon>
        <taxon>Mermithoidea</taxon>
        <taxon>Mermithidae</taxon>
        <taxon>Romanomermis</taxon>
    </lineage>
</organism>
<accession>A0A915JZE4</accession>
<name>A0A915JZE4_ROMCU</name>
<dbReference type="AlphaFoldDB" id="A0A915JZE4"/>
<sequence>MTTTKDILGLRKFSMIFLPAKQKSQLPTSQSPILQTMWGITLSADFSTCFRVAGHPVSSTRRKPLAIW</sequence>
<evidence type="ECO:0000313" key="1">
    <source>
        <dbReference type="Proteomes" id="UP000887565"/>
    </source>
</evidence>
<dbReference type="WBParaSite" id="nRc.2.0.1.t31772-RA">
    <property type="protein sequence ID" value="nRc.2.0.1.t31772-RA"/>
    <property type="gene ID" value="nRc.2.0.1.g31772"/>
</dbReference>
<reference evidence="2" key="1">
    <citation type="submission" date="2022-11" db="UniProtKB">
        <authorList>
            <consortium name="WormBaseParasite"/>
        </authorList>
    </citation>
    <scope>IDENTIFICATION</scope>
</reference>
<keyword evidence="1" id="KW-1185">Reference proteome</keyword>